<gene>
    <name evidence="1" type="ORF">QFC19_008097</name>
</gene>
<comment type="caution">
    <text evidence="1">The sequence shown here is derived from an EMBL/GenBank/DDBJ whole genome shotgun (WGS) entry which is preliminary data.</text>
</comment>
<organism evidence="1 2">
    <name type="scientific">Naganishia cerealis</name>
    <dbReference type="NCBI Taxonomy" id="610337"/>
    <lineage>
        <taxon>Eukaryota</taxon>
        <taxon>Fungi</taxon>
        <taxon>Dikarya</taxon>
        <taxon>Basidiomycota</taxon>
        <taxon>Agaricomycotina</taxon>
        <taxon>Tremellomycetes</taxon>
        <taxon>Filobasidiales</taxon>
        <taxon>Filobasidiaceae</taxon>
        <taxon>Naganishia</taxon>
    </lineage>
</organism>
<protein>
    <submittedName>
        <fullName evidence="1">Uncharacterized protein</fullName>
    </submittedName>
</protein>
<name>A0ACC2V3Y2_9TREE</name>
<dbReference type="Proteomes" id="UP001241377">
    <property type="component" value="Unassembled WGS sequence"/>
</dbReference>
<proteinExistence type="predicted"/>
<dbReference type="EMBL" id="JASBWR010000116">
    <property type="protein sequence ID" value="KAJ9093967.1"/>
    <property type="molecule type" value="Genomic_DNA"/>
</dbReference>
<keyword evidence="2" id="KW-1185">Reference proteome</keyword>
<accession>A0ACC2V3Y2</accession>
<evidence type="ECO:0000313" key="2">
    <source>
        <dbReference type="Proteomes" id="UP001241377"/>
    </source>
</evidence>
<evidence type="ECO:0000313" key="1">
    <source>
        <dbReference type="EMBL" id="KAJ9093967.1"/>
    </source>
</evidence>
<sequence length="317" mass="35798">MDSPPTPQHPAANEEVKELPQGTLPESTMQNIDLNPDLEMLDEENEQNGEDVKEDNEENEEKMASNEGPGGFIGAQEGTEYPLNYEKTNKNEINGKNDGSNDSNDYQNTIKSPEHPQYKLQSSVDQLDHSPITLAQQSKLINYVDAQLLAIQRRFVKSQADTSQPYPLLDLLRDTQSVVDIIWCSVSTHSKLFGQPEYMVSLLGSLEDYLLHYDLAEAQQQLFGFFRILDQRLSTLIDGYTYEGHIEKISQTLLVRLVPIVSRVRVLVVTKLGSTREKLAKEVMETESTDNENARAELDCLELEIGNLLEGVLERLE</sequence>
<reference evidence="1" key="1">
    <citation type="submission" date="2023-04" db="EMBL/GenBank/DDBJ databases">
        <title>Draft Genome sequencing of Naganishia species isolated from polar environments using Oxford Nanopore Technology.</title>
        <authorList>
            <person name="Leo P."/>
            <person name="Venkateswaran K."/>
        </authorList>
    </citation>
    <scope>NUCLEOTIDE SEQUENCE</scope>
    <source>
        <strain evidence="1">MNA-CCFEE 5261</strain>
    </source>
</reference>